<proteinExistence type="inferred from homology"/>
<comment type="similarity">
    <text evidence="2">Belongs to the membrane fusion protein (MFP) (TC 8.A.1) family.</text>
</comment>
<dbReference type="InterPro" id="IPR058627">
    <property type="entry name" value="MdtA-like_C"/>
</dbReference>
<dbReference type="EMBL" id="CP002581">
    <property type="protein sequence ID" value="AJK48711.1"/>
    <property type="molecule type" value="Genomic_DNA"/>
</dbReference>
<organism evidence="9 10">
    <name type="scientific">Burkholderia plantarii</name>
    <dbReference type="NCBI Taxonomy" id="41899"/>
    <lineage>
        <taxon>Bacteria</taxon>
        <taxon>Pseudomonadati</taxon>
        <taxon>Pseudomonadota</taxon>
        <taxon>Betaproteobacteria</taxon>
        <taxon>Burkholderiales</taxon>
        <taxon>Burkholderiaceae</taxon>
        <taxon>Burkholderia</taxon>
    </lineage>
</organism>
<evidence type="ECO:0000313" key="9">
    <source>
        <dbReference type="EMBL" id="AJK48711.1"/>
    </source>
</evidence>
<name>A0A0B6S8X5_BURPL</name>
<dbReference type="Gene3D" id="2.40.420.20">
    <property type="match status" value="1"/>
</dbReference>
<feature type="domain" description="Multidrug resistance protein MdtA-like beta-barrel" evidence="7">
    <location>
        <begin position="257"/>
        <end position="342"/>
    </location>
</feature>
<dbReference type="Pfam" id="PF25917">
    <property type="entry name" value="BSH_RND"/>
    <property type="match status" value="1"/>
</dbReference>
<dbReference type="Pfam" id="PF25876">
    <property type="entry name" value="HH_MFP_RND"/>
    <property type="match status" value="1"/>
</dbReference>
<keyword evidence="10" id="KW-1185">Reference proteome</keyword>
<feature type="compositionally biased region" description="Low complexity" evidence="4">
    <location>
        <begin position="425"/>
        <end position="444"/>
    </location>
</feature>
<comment type="subcellular location">
    <subcellularLocation>
        <location evidence="1">Cell envelope</location>
    </subcellularLocation>
</comment>
<reference evidence="10" key="1">
    <citation type="submission" date="2011-03" db="EMBL/GenBank/DDBJ databases">
        <authorList>
            <person name="Voget S."/>
            <person name="Streit W.R."/>
            <person name="Jaeger K.E."/>
            <person name="Daniel R."/>
        </authorList>
    </citation>
    <scope>NUCLEOTIDE SEQUENCE [LARGE SCALE GENOMIC DNA]</scope>
    <source>
        <strain evidence="10">PG1</strain>
    </source>
</reference>
<dbReference type="Proteomes" id="UP000031838">
    <property type="component" value="Chromosome 2"/>
</dbReference>
<dbReference type="InterPro" id="IPR058625">
    <property type="entry name" value="MdtA-like_BSH"/>
</dbReference>
<evidence type="ECO:0000256" key="2">
    <source>
        <dbReference type="ARBA" id="ARBA00009477"/>
    </source>
</evidence>
<evidence type="ECO:0000313" key="10">
    <source>
        <dbReference type="Proteomes" id="UP000031838"/>
    </source>
</evidence>
<evidence type="ECO:0000259" key="5">
    <source>
        <dbReference type="Pfam" id="PF25876"/>
    </source>
</evidence>
<dbReference type="PANTHER" id="PTHR30158:SF24">
    <property type="entry name" value="HLYD FAMILY SECRETION PROTEIN"/>
    <property type="match status" value="1"/>
</dbReference>
<protein>
    <submittedName>
        <fullName evidence="9">RND efflux system, MFP subunit</fullName>
    </submittedName>
</protein>
<gene>
    <name evidence="9" type="ORF">BGL_2c06270</name>
</gene>
<evidence type="ECO:0000259" key="8">
    <source>
        <dbReference type="Pfam" id="PF25967"/>
    </source>
</evidence>
<accession>A0A0B6S8X5</accession>
<dbReference type="GO" id="GO:0030313">
    <property type="term" value="C:cell envelope"/>
    <property type="evidence" value="ECO:0007669"/>
    <property type="project" value="UniProtKB-SubCell"/>
</dbReference>
<feature type="domain" description="Multidrug resistance protein MdtA-like C-terminal permuted SH3" evidence="8">
    <location>
        <begin position="348"/>
        <end position="406"/>
    </location>
</feature>
<sequence>MPGDVSTTPPQPAHLTGFVMNDRLDPTGMGAVAPVSPARPRVARGVGRAVALAAIVVAAATVYYVHGSRSAAPVAAPPPSVAVSVPLQRDIEGRLGFLGQFSAVNRVELRAQVGGTLTRILFKDGDVVHQGDLLFQIDPEPYQIKLSEATAQLASARARLTLANRELARAQELQRAEAGTAQNVDQRVAEQRAAQAALDDANAQVRDARFDLDRCAIRAPFTGRMGTHLVSVGNLISGSRAASSPTTLLATIVSLNPVYLDFDMSENDYATFELARRHQSGPLASSVSISPTGDAGFSRQGILNFVDNALDRSSGTIHARATIPNDDLALTPGGFARVRLAVSAPRPALLLPDAAVLADQTDHVVYVVDKDGVATPRKVEVGDLRGGLRVIRSGLAPTDRVIIDGIPTVHPGAKVSPHDGAIVYSPDSSDSTSAAAQADGSAQS</sequence>
<reference evidence="9 10" key="2">
    <citation type="journal article" date="2016" name="Appl. Microbiol. Biotechnol.">
        <title>Mutations improving production and secretion of extracellular lipase by Burkholderia glumae PG1.</title>
        <authorList>
            <person name="Knapp A."/>
            <person name="Voget S."/>
            <person name="Gao R."/>
            <person name="Zaburannyi N."/>
            <person name="Krysciak D."/>
            <person name="Breuer M."/>
            <person name="Hauer B."/>
            <person name="Streit W.R."/>
            <person name="Muller R."/>
            <person name="Daniel R."/>
            <person name="Jaeger K.E."/>
        </authorList>
    </citation>
    <scope>NUCLEOTIDE SEQUENCE [LARGE SCALE GENOMIC DNA]</scope>
    <source>
        <strain evidence="9 10">PG1</strain>
    </source>
</reference>
<dbReference type="AlphaFoldDB" id="A0A0B6S8X5"/>
<dbReference type="Pfam" id="PF25967">
    <property type="entry name" value="RND-MFP_C"/>
    <property type="match status" value="1"/>
</dbReference>
<evidence type="ECO:0000256" key="1">
    <source>
        <dbReference type="ARBA" id="ARBA00004196"/>
    </source>
</evidence>
<feature type="domain" description="Multidrug resistance protein MdtA-like barrel-sandwich hybrid" evidence="6">
    <location>
        <begin position="105"/>
        <end position="242"/>
    </location>
</feature>
<dbReference type="SUPFAM" id="SSF111369">
    <property type="entry name" value="HlyD-like secretion proteins"/>
    <property type="match status" value="1"/>
</dbReference>
<dbReference type="Gene3D" id="1.10.287.470">
    <property type="entry name" value="Helix hairpin bin"/>
    <property type="match status" value="1"/>
</dbReference>
<dbReference type="NCBIfam" id="TIGR01730">
    <property type="entry name" value="RND_mfp"/>
    <property type="match status" value="1"/>
</dbReference>
<dbReference type="HOGENOM" id="CLU_018816_2_1_4"/>
<evidence type="ECO:0000256" key="4">
    <source>
        <dbReference type="SAM" id="MobiDB-lite"/>
    </source>
</evidence>
<evidence type="ECO:0000256" key="3">
    <source>
        <dbReference type="SAM" id="Coils"/>
    </source>
</evidence>
<dbReference type="Pfam" id="PF25944">
    <property type="entry name" value="Beta-barrel_RND"/>
    <property type="match status" value="1"/>
</dbReference>
<dbReference type="GO" id="GO:0022857">
    <property type="term" value="F:transmembrane transporter activity"/>
    <property type="evidence" value="ECO:0007669"/>
    <property type="project" value="InterPro"/>
</dbReference>
<feature type="coiled-coil region" evidence="3">
    <location>
        <begin position="146"/>
        <end position="173"/>
    </location>
</feature>
<dbReference type="Gene3D" id="2.40.30.170">
    <property type="match status" value="1"/>
</dbReference>
<dbReference type="Gene3D" id="2.40.50.100">
    <property type="match status" value="1"/>
</dbReference>
<evidence type="ECO:0000259" key="6">
    <source>
        <dbReference type="Pfam" id="PF25917"/>
    </source>
</evidence>
<dbReference type="InterPro" id="IPR006143">
    <property type="entry name" value="RND_pump_MFP"/>
</dbReference>
<feature type="domain" description="Multidrug resistance protein MdtA-like alpha-helical hairpin" evidence="5">
    <location>
        <begin position="146"/>
        <end position="213"/>
    </location>
</feature>
<feature type="region of interest" description="Disordered" evidence="4">
    <location>
        <begin position="424"/>
        <end position="444"/>
    </location>
</feature>
<dbReference type="KEGG" id="bgp:BGL_2c06270"/>
<dbReference type="InterPro" id="IPR058624">
    <property type="entry name" value="MdtA-like_HH"/>
</dbReference>
<dbReference type="GO" id="GO:0046677">
    <property type="term" value="P:response to antibiotic"/>
    <property type="evidence" value="ECO:0007669"/>
    <property type="project" value="TreeGrafter"/>
</dbReference>
<dbReference type="PANTHER" id="PTHR30158">
    <property type="entry name" value="ACRA/E-RELATED COMPONENT OF DRUG EFFLUX TRANSPORTER"/>
    <property type="match status" value="1"/>
</dbReference>
<dbReference type="GO" id="GO:0005886">
    <property type="term" value="C:plasma membrane"/>
    <property type="evidence" value="ECO:0007669"/>
    <property type="project" value="TreeGrafter"/>
</dbReference>
<keyword evidence="3" id="KW-0175">Coiled coil</keyword>
<evidence type="ECO:0000259" key="7">
    <source>
        <dbReference type="Pfam" id="PF25944"/>
    </source>
</evidence>
<dbReference type="InterPro" id="IPR058626">
    <property type="entry name" value="MdtA-like_b-barrel"/>
</dbReference>